<name>A0A974XLA3_9GAMM</name>
<evidence type="ECO:0008006" key="4">
    <source>
        <dbReference type="Google" id="ProtNLM"/>
    </source>
</evidence>
<evidence type="ECO:0000313" key="2">
    <source>
        <dbReference type="EMBL" id="QSX30530.1"/>
    </source>
</evidence>
<reference evidence="2 3" key="1">
    <citation type="submission" date="2021-03" db="EMBL/GenBank/DDBJ databases">
        <title>Novel species identification of genus Shewanella.</title>
        <authorList>
            <person name="Liu G."/>
            <person name="Zhang Q."/>
        </authorList>
    </citation>
    <scope>NUCLEOTIDE SEQUENCE [LARGE SCALE GENOMIC DNA]</scope>
    <source>
        <strain evidence="2 3">FJAT-53726</strain>
    </source>
</reference>
<sequence>MRYIRGFVLVTGMLSSLALAQDWQWNGFISQGLVGVDGSHFFTDDDTSLELTEATLMSSWRPAEHWRLAGALNYRQRGNLIDEAWQTDYLFVEYLHFLASGHMGARLGRVKNEVGLYSSTRDVPFSRPGIIMPQSIYSDYYRDAQLHIDGLDIFGQYHLEDGQLNWHLTGGSADATKDLTRNVNGTLAYGQYHSDAFVSLDLDLQYQDWTLGATLFHVGLGFETEPKTFESHVDLRALVLSAQYRAGPLELTAEFMQGNRYLKGIFSSGGEQREPYRGYYLDLHSRFASPVNVFARFDHMINNLDDRNGVRLERATGIPAHYGYSKDWVAGVQWQLADNWLLVAEHHWIEGAAWVPPVIFPQPLTQDKYWSIFALQLSYRMQW</sequence>
<dbReference type="KEGG" id="scyp:JYB88_02385"/>
<dbReference type="Proteomes" id="UP000663281">
    <property type="component" value="Chromosome"/>
</dbReference>
<keyword evidence="1" id="KW-0732">Signal</keyword>
<proteinExistence type="predicted"/>
<keyword evidence="3" id="KW-1185">Reference proteome</keyword>
<accession>A0A974XLA3</accession>
<evidence type="ECO:0000256" key="1">
    <source>
        <dbReference type="SAM" id="SignalP"/>
    </source>
</evidence>
<dbReference type="AlphaFoldDB" id="A0A974XLA3"/>
<dbReference type="RefSeq" id="WP_207321867.1">
    <property type="nucleotide sequence ID" value="NZ_CP071501.1"/>
</dbReference>
<organism evidence="2 3">
    <name type="scientific">Shewanella cyperi</name>
    <dbReference type="NCBI Taxonomy" id="2814292"/>
    <lineage>
        <taxon>Bacteria</taxon>
        <taxon>Pseudomonadati</taxon>
        <taxon>Pseudomonadota</taxon>
        <taxon>Gammaproteobacteria</taxon>
        <taxon>Alteromonadales</taxon>
        <taxon>Shewanellaceae</taxon>
        <taxon>Shewanella</taxon>
    </lineage>
</organism>
<dbReference type="EMBL" id="CP071504">
    <property type="protein sequence ID" value="QSX30530.1"/>
    <property type="molecule type" value="Genomic_DNA"/>
</dbReference>
<protein>
    <recommendedName>
        <fullName evidence="4">Porin</fullName>
    </recommendedName>
</protein>
<gene>
    <name evidence="2" type="ORF">JYB88_02385</name>
</gene>
<feature type="chain" id="PRO_5037053978" description="Porin" evidence="1">
    <location>
        <begin position="21"/>
        <end position="383"/>
    </location>
</feature>
<dbReference type="SUPFAM" id="SSF56935">
    <property type="entry name" value="Porins"/>
    <property type="match status" value="1"/>
</dbReference>
<evidence type="ECO:0000313" key="3">
    <source>
        <dbReference type="Proteomes" id="UP000663281"/>
    </source>
</evidence>
<feature type="signal peptide" evidence="1">
    <location>
        <begin position="1"/>
        <end position="20"/>
    </location>
</feature>